<name>A0A5B7IVF5_PORTR</name>
<evidence type="ECO:0000313" key="2">
    <source>
        <dbReference type="Proteomes" id="UP000324222"/>
    </source>
</evidence>
<sequence length="75" mass="8932">MYHDNRTKLQHPSRHPHSHFINITTTTLISSVHRLTMLDHYFCDSELGQGPSLYTYPFTRISIKKEKRKENHELP</sequence>
<comment type="caution">
    <text evidence="1">The sequence shown here is derived from an EMBL/GenBank/DDBJ whole genome shotgun (WGS) entry which is preliminary data.</text>
</comment>
<keyword evidence="2" id="KW-1185">Reference proteome</keyword>
<accession>A0A5B7IVF5</accession>
<proteinExistence type="predicted"/>
<gene>
    <name evidence="1" type="ORF">E2C01_080225</name>
</gene>
<reference evidence="1 2" key="1">
    <citation type="submission" date="2019-05" db="EMBL/GenBank/DDBJ databases">
        <title>Another draft genome of Portunus trituberculatus and its Hox gene families provides insights of decapod evolution.</title>
        <authorList>
            <person name="Jeong J.-H."/>
            <person name="Song I."/>
            <person name="Kim S."/>
            <person name="Choi T."/>
            <person name="Kim D."/>
            <person name="Ryu S."/>
            <person name="Kim W."/>
        </authorList>
    </citation>
    <scope>NUCLEOTIDE SEQUENCE [LARGE SCALE GENOMIC DNA]</scope>
    <source>
        <tissue evidence="1">Muscle</tissue>
    </source>
</reference>
<evidence type="ECO:0000313" key="1">
    <source>
        <dbReference type="EMBL" id="MPC85447.1"/>
    </source>
</evidence>
<dbReference type="AlphaFoldDB" id="A0A5B7IVF5"/>
<dbReference type="Proteomes" id="UP000324222">
    <property type="component" value="Unassembled WGS sequence"/>
</dbReference>
<dbReference type="EMBL" id="VSRR010068494">
    <property type="protein sequence ID" value="MPC85447.1"/>
    <property type="molecule type" value="Genomic_DNA"/>
</dbReference>
<protein>
    <submittedName>
        <fullName evidence="1">Uncharacterized protein</fullName>
    </submittedName>
</protein>
<organism evidence="1 2">
    <name type="scientific">Portunus trituberculatus</name>
    <name type="common">Swimming crab</name>
    <name type="synonym">Neptunus trituberculatus</name>
    <dbReference type="NCBI Taxonomy" id="210409"/>
    <lineage>
        <taxon>Eukaryota</taxon>
        <taxon>Metazoa</taxon>
        <taxon>Ecdysozoa</taxon>
        <taxon>Arthropoda</taxon>
        <taxon>Crustacea</taxon>
        <taxon>Multicrustacea</taxon>
        <taxon>Malacostraca</taxon>
        <taxon>Eumalacostraca</taxon>
        <taxon>Eucarida</taxon>
        <taxon>Decapoda</taxon>
        <taxon>Pleocyemata</taxon>
        <taxon>Brachyura</taxon>
        <taxon>Eubrachyura</taxon>
        <taxon>Portunoidea</taxon>
        <taxon>Portunidae</taxon>
        <taxon>Portuninae</taxon>
        <taxon>Portunus</taxon>
    </lineage>
</organism>